<dbReference type="VEuPathDB" id="TriTrypDB:ADEAN_000144300"/>
<accession>A0A7G2C2V8</accession>
<reference evidence="2 3" key="1">
    <citation type="submission" date="2020-08" db="EMBL/GenBank/DDBJ databases">
        <authorList>
            <person name="Newling K."/>
            <person name="Davey J."/>
            <person name="Forrester S."/>
        </authorList>
    </citation>
    <scope>NUCLEOTIDE SEQUENCE [LARGE SCALE GENOMIC DNA]</scope>
    <source>
        <strain evidence="3">Crithidia deanei Carvalho (ATCC PRA-265)</strain>
    </source>
</reference>
<protein>
    <submittedName>
        <fullName evidence="2">Uncharacterized protein</fullName>
    </submittedName>
</protein>
<sequence>MSPPIYRVETTATTDRRSPAATTRAVSRVSTTSCGAWAPFDVKNTNARPMGRFSVASSPDSLERSEYKVNLPPPTLRPFAAQSVRRTSKDTIISSNETSTRTPPVLLRQAPEKFVSPPVLTSLEYGNGSEW</sequence>
<organism evidence="2 3">
    <name type="scientific">Angomonas deanei</name>
    <dbReference type="NCBI Taxonomy" id="59799"/>
    <lineage>
        <taxon>Eukaryota</taxon>
        <taxon>Discoba</taxon>
        <taxon>Euglenozoa</taxon>
        <taxon>Kinetoplastea</taxon>
        <taxon>Metakinetoplastina</taxon>
        <taxon>Trypanosomatida</taxon>
        <taxon>Trypanosomatidae</taxon>
        <taxon>Strigomonadinae</taxon>
        <taxon>Angomonas</taxon>
    </lineage>
</organism>
<evidence type="ECO:0000256" key="1">
    <source>
        <dbReference type="SAM" id="MobiDB-lite"/>
    </source>
</evidence>
<evidence type="ECO:0000313" key="2">
    <source>
        <dbReference type="EMBL" id="CAD2213999.1"/>
    </source>
</evidence>
<keyword evidence="3" id="KW-1185">Reference proteome</keyword>
<dbReference type="EMBL" id="LR877146">
    <property type="protein sequence ID" value="CAD2213999.1"/>
    <property type="molecule type" value="Genomic_DNA"/>
</dbReference>
<evidence type="ECO:0000313" key="3">
    <source>
        <dbReference type="Proteomes" id="UP000515908"/>
    </source>
</evidence>
<gene>
    <name evidence="2" type="ORF">ADEAN_000144300</name>
</gene>
<dbReference type="AlphaFoldDB" id="A0A7G2C2V8"/>
<name>A0A7G2C2V8_9TRYP</name>
<feature type="compositionally biased region" description="Polar residues" evidence="1">
    <location>
        <begin position="90"/>
        <end position="102"/>
    </location>
</feature>
<feature type="region of interest" description="Disordered" evidence="1">
    <location>
        <begin position="1"/>
        <end position="26"/>
    </location>
</feature>
<feature type="region of interest" description="Disordered" evidence="1">
    <location>
        <begin position="55"/>
        <end position="74"/>
    </location>
</feature>
<proteinExistence type="predicted"/>
<dbReference type="Proteomes" id="UP000515908">
    <property type="component" value="Chromosome 02"/>
</dbReference>
<feature type="region of interest" description="Disordered" evidence="1">
    <location>
        <begin position="82"/>
        <end position="103"/>
    </location>
</feature>